<comment type="caution">
    <text evidence="14">The sequence shown here is derived from an EMBL/GenBank/DDBJ whole genome shotgun (WGS) entry which is preliminary data.</text>
</comment>
<dbReference type="GO" id="GO:0030246">
    <property type="term" value="F:carbohydrate binding"/>
    <property type="evidence" value="ECO:0007669"/>
    <property type="project" value="InterPro"/>
</dbReference>
<dbReference type="InterPro" id="IPR025887">
    <property type="entry name" value="Glyco_hydro_31_N_dom"/>
</dbReference>
<organism evidence="14 15">
    <name type="scientific">Cymbomonas tetramitiformis</name>
    <dbReference type="NCBI Taxonomy" id="36881"/>
    <lineage>
        <taxon>Eukaryota</taxon>
        <taxon>Viridiplantae</taxon>
        <taxon>Chlorophyta</taxon>
        <taxon>Pyramimonadophyceae</taxon>
        <taxon>Pyramimonadales</taxon>
        <taxon>Pyramimonadaceae</taxon>
        <taxon>Cymbomonas</taxon>
    </lineage>
</organism>
<evidence type="ECO:0000313" key="15">
    <source>
        <dbReference type="Proteomes" id="UP001190700"/>
    </source>
</evidence>
<comment type="similarity">
    <text evidence="3 10">Belongs to the glycosyl hydrolase 31 family.</text>
</comment>
<comment type="pathway">
    <text evidence="2">Glycan metabolism; N-glycan metabolism.</text>
</comment>
<evidence type="ECO:0000256" key="4">
    <source>
        <dbReference type="ARBA" id="ARBA00022729"/>
    </source>
</evidence>
<evidence type="ECO:0000256" key="8">
    <source>
        <dbReference type="ARBA" id="ARBA00023295"/>
    </source>
</evidence>
<protein>
    <recommendedName>
        <fullName evidence="9">Glucosidase II subunit alpha</fullName>
    </recommendedName>
</protein>
<evidence type="ECO:0000259" key="12">
    <source>
        <dbReference type="Pfam" id="PF01055"/>
    </source>
</evidence>
<keyword evidence="4 11" id="KW-0732">Signal</keyword>
<dbReference type="SUPFAM" id="SSF74650">
    <property type="entry name" value="Galactose mutarotase-like"/>
    <property type="match status" value="1"/>
</dbReference>
<dbReference type="PROSITE" id="PS00129">
    <property type="entry name" value="GLYCOSYL_HYDROL_F31_1"/>
    <property type="match status" value="1"/>
</dbReference>
<comment type="subcellular location">
    <subcellularLocation>
        <location evidence="1">Endoplasmic reticulum</location>
    </subcellularLocation>
</comment>
<keyword evidence="15" id="KW-1185">Reference proteome</keyword>
<keyword evidence="7" id="KW-0325">Glycoprotein</keyword>
<dbReference type="InterPro" id="IPR030458">
    <property type="entry name" value="Glyco_hydro_31_AS"/>
</dbReference>
<dbReference type="InterPro" id="IPR017853">
    <property type="entry name" value="GH"/>
</dbReference>
<evidence type="ECO:0000256" key="5">
    <source>
        <dbReference type="ARBA" id="ARBA00022801"/>
    </source>
</evidence>
<evidence type="ECO:0000256" key="2">
    <source>
        <dbReference type="ARBA" id="ARBA00004833"/>
    </source>
</evidence>
<dbReference type="PANTHER" id="PTHR22762">
    <property type="entry name" value="ALPHA-GLUCOSIDASE"/>
    <property type="match status" value="1"/>
</dbReference>
<feature type="signal peptide" evidence="11">
    <location>
        <begin position="1"/>
        <end position="22"/>
    </location>
</feature>
<dbReference type="Pfam" id="PF13802">
    <property type="entry name" value="Gal_mutarotas_2"/>
    <property type="match status" value="1"/>
</dbReference>
<dbReference type="InterPro" id="IPR000322">
    <property type="entry name" value="Glyco_hydro_31_TIM"/>
</dbReference>
<dbReference type="GO" id="GO:0005783">
    <property type="term" value="C:endoplasmic reticulum"/>
    <property type="evidence" value="ECO:0007669"/>
    <property type="project" value="UniProtKB-SubCell"/>
</dbReference>
<dbReference type="Gene3D" id="3.20.20.80">
    <property type="entry name" value="Glycosidases"/>
    <property type="match status" value="1"/>
</dbReference>
<name>A0AAE0KWD3_9CHLO</name>
<dbReference type="Proteomes" id="UP001190700">
    <property type="component" value="Unassembled WGS sequence"/>
</dbReference>
<keyword evidence="6" id="KW-0256">Endoplasmic reticulum</keyword>
<dbReference type="Gene3D" id="2.60.40.1760">
    <property type="entry name" value="glycosyl hydrolase (family 31)"/>
    <property type="match status" value="1"/>
</dbReference>
<evidence type="ECO:0000256" key="1">
    <source>
        <dbReference type="ARBA" id="ARBA00004240"/>
    </source>
</evidence>
<reference evidence="14 15" key="1">
    <citation type="journal article" date="2015" name="Genome Biol. Evol.">
        <title>Comparative Genomics of a Bacterivorous Green Alga Reveals Evolutionary Causalities and Consequences of Phago-Mixotrophic Mode of Nutrition.</title>
        <authorList>
            <person name="Burns J.A."/>
            <person name="Paasch A."/>
            <person name="Narechania A."/>
            <person name="Kim E."/>
        </authorList>
    </citation>
    <scope>NUCLEOTIDE SEQUENCE [LARGE SCALE GENOMIC DNA]</scope>
    <source>
        <strain evidence="14 15">PLY_AMNH</strain>
    </source>
</reference>
<dbReference type="AlphaFoldDB" id="A0AAE0KWD3"/>
<accession>A0AAE0KWD3</accession>
<dbReference type="EMBL" id="LGRX02015629">
    <property type="protein sequence ID" value="KAK3263223.1"/>
    <property type="molecule type" value="Genomic_DNA"/>
</dbReference>
<dbReference type="GO" id="GO:0006491">
    <property type="term" value="P:N-glycan processing"/>
    <property type="evidence" value="ECO:0007669"/>
    <property type="project" value="TreeGrafter"/>
</dbReference>
<dbReference type="SUPFAM" id="SSF51445">
    <property type="entry name" value="(Trans)glycosidases"/>
    <property type="match status" value="1"/>
</dbReference>
<evidence type="ECO:0000256" key="9">
    <source>
        <dbReference type="ARBA" id="ARBA00042895"/>
    </source>
</evidence>
<evidence type="ECO:0000256" key="6">
    <source>
        <dbReference type="ARBA" id="ARBA00022824"/>
    </source>
</evidence>
<evidence type="ECO:0000256" key="3">
    <source>
        <dbReference type="ARBA" id="ARBA00007806"/>
    </source>
</evidence>
<feature type="domain" description="Glycoside hydrolase family 31 TIM barrel" evidence="12">
    <location>
        <begin position="337"/>
        <end position="530"/>
    </location>
</feature>
<keyword evidence="5 10" id="KW-0378">Hydrolase</keyword>
<dbReference type="FunFam" id="3.20.20.80:FF:000039">
    <property type="entry name" value="Glucosidase, alpha neutral C"/>
    <property type="match status" value="1"/>
</dbReference>
<evidence type="ECO:0000256" key="11">
    <source>
        <dbReference type="SAM" id="SignalP"/>
    </source>
</evidence>
<dbReference type="GO" id="GO:0005975">
    <property type="term" value="P:carbohydrate metabolic process"/>
    <property type="evidence" value="ECO:0007669"/>
    <property type="project" value="InterPro"/>
</dbReference>
<feature type="domain" description="Glycoside hydrolase family 31 N-terminal" evidence="13">
    <location>
        <begin position="82"/>
        <end position="291"/>
    </location>
</feature>
<evidence type="ECO:0000313" key="14">
    <source>
        <dbReference type="EMBL" id="KAK3263223.1"/>
    </source>
</evidence>
<evidence type="ECO:0000256" key="7">
    <source>
        <dbReference type="ARBA" id="ARBA00023180"/>
    </source>
</evidence>
<proteinExistence type="inferred from homology"/>
<keyword evidence="8 10" id="KW-0326">Glycosidase</keyword>
<evidence type="ECO:0000256" key="10">
    <source>
        <dbReference type="RuleBase" id="RU361185"/>
    </source>
</evidence>
<evidence type="ECO:0000259" key="13">
    <source>
        <dbReference type="Pfam" id="PF13802"/>
    </source>
</evidence>
<dbReference type="Pfam" id="PF01055">
    <property type="entry name" value="Glyco_hydro_31_2nd"/>
    <property type="match status" value="1"/>
</dbReference>
<dbReference type="GO" id="GO:0090599">
    <property type="term" value="F:alpha-glucosidase activity"/>
    <property type="evidence" value="ECO:0007669"/>
    <property type="project" value="TreeGrafter"/>
</dbReference>
<dbReference type="PANTHER" id="PTHR22762:SF54">
    <property type="entry name" value="BCDNA.GH04962"/>
    <property type="match status" value="1"/>
</dbReference>
<dbReference type="InterPro" id="IPR011013">
    <property type="entry name" value="Gal_mutarotase_sf_dom"/>
</dbReference>
<feature type="chain" id="PRO_5042126169" description="Glucosidase II subunit alpha" evidence="11">
    <location>
        <begin position="23"/>
        <end position="531"/>
    </location>
</feature>
<sequence>MVFPIKNIFVLWCALAPLACYGFKSGEFKTCEMNNFCTRNRGRERGQPWEILGKFSFHGSKGSGLVARATVIDTSTPQAPYTLELSAYIPGAVRIKMKPAPPKDKSRFEVSDVLVDSLPSKELDWDAYHFGDEKTIFQLGDTEVVITHSPLRLETVVGGKPGVVFNERNLLNYEHLRDSKQDSDPPEFWEEKFKSHTDTIKRGPQSIMLDVSFPSAEEVYGIPEHATSFALNPTKGKGINSEPYRLFNLDVFEYLHESPFGLYGSIPVLMAHGKGLSTGVFWLNAAEMYVDISRHETTNAPESAWMSESGIIDLFVMTGPTPAKAVEQYSSLTGMTDLPPLFAIGYHQCRWNYRDEADIAAVDAGFDENQMPYDVIWLDIEHTNGKRYMTWDQHLFPNPVSMQEGISNHRRKMVTIVDPHIKRTQDYGIHTEATSLGHYVKDKDGKDYEGWCWPGSSSYLDFTSPTVRAWWGSKFGLDKYIGSTKDLFIWNDMNEPSVFNGPEVTMPKAAVHHGDWEHRDVHNLYGYYVHM</sequence>
<dbReference type="CDD" id="cd14752">
    <property type="entry name" value="GH31_N"/>
    <property type="match status" value="1"/>
</dbReference>
<feature type="non-terminal residue" evidence="14">
    <location>
        <position position="531"/>
    </location>
</feature>
<gene>
    <name evidence="14" type="ORF">CYMTET_27958</name>
</gene>